<accession>A0AAW1SF63</accession>
<dbReference type="Pfam" id="PF13424">
    <property type="entry name" value="TPR_12"/>
    <property type="match status" value="1"/>
</dbReference>
<dbReference type="PANTHER" id="PTHR47868:SF2">
    <property type="entry name" value="OS05G0457700 PROTEIN"/>
    <property type="match status" value="1"/>
</dbReference>
<dbReference type="GO" id="GO:0005739">
    <property type="term" value="C:mitochondrion"/>
    <property type="evidence" value="ECO:0007669"/>
    <property type="project" value="TreeGrafter"/>
</dbReference>
<name>A0AAW1SF63_9CHLO</name>
<dbReference type="AlphaFoldDB" id="A0AAW1SF63"/>
<evidence type="ECO:0000313" key="2">
    <source>
        <dbReference type="Proteomes" id="UP001445335"/>
    </source>
</evidence>
<dbReference type="PANTHER" id="PTHR47868">
    <property type="entry name" value="OS05G0457700 PROTEIN"/>
    <property type="match status" value="1"/>
</dbReference>
<dbReference type="Gene3D" id="1.25.40.10">
    <property type="entry name" value="Tetratricopeptide repeat domain"/>
    <property type="match status" value="1"/>
</dbReference>
<dbReference type="InterPro" id="IPR011990">
    <property type="entry name" value="TPR-like_helical_dom_sf"/>
</dbReference>
<protein>
    <submittedName>
        <fullName evidence="1">Uncharacterized protein</fullName>
    </submittedName>
</protein>
<keyword evidence="2" id="KW-1185">Reference proteome</keyword>
<dbReference type="EMBL" id="JALJOU010000004">
    <property type="protein sequence ID" value="KAK9844083.1"/>
    <property type="molecule type" value="Genomic_DNA"/>
</dbReference>
<evidence type="ECO:0000313" key="1">
    <source>
        <dbReference type="EMBL" id="KAK9844083.1"/>
    </source>
</evidence>
<reference evidence="1 2" key="1">
    <citation type="journal article" date="2024" name="Nat. Commun.">
        <title>Phylogenomics reveals the evolutionary origins of lichenization in chlorophyte algae.</title>
        <authorList>
            <person name="Puginier C."/>
            <person name="Libourel C."/>
            <person name="Otte J."/>
            <person name="Skaloud P."/>
            <person name="Haon M."/>
            <person name="Grisel S."/>
            <person name="Petersen M."/>
            <person name="Berrin J.G."/>
            <person name="Delaux P.M."/>
            <person name="Dal Grande F."/>
            <person name="Keller J."/>
        </authorList>
    </citation>
    <scope>NUCLEOTIDE SEQUENCE [LARGE SCALE GENOMIC DNA]</scope>
    <source>
        <strain evidence="1 2">SAG 245.80</strain>
    </source>
</reference>
<dbReference type="Proteomes" id="UP001445335">
    <property type="component" value="Unassembled WGS sequence"/>
</dbReference>
<dbReference type="SUPFAM" id="SSF48452">
    <property type="entry name" value="TPR-like"/>
    <property type="match status" value="1"/>
</dbReference>
<gene>
    <name evidence="1" type="ORF">WJX81_004209</name>
</gene>
<proteinExistence type="predicted"/>
<sequence>MHGAPAQGPNKTGVSASRLMLAMAEVEADRNNWDEAVDLAAEASKAVRAAKLLHSNAAELAKSVELAACARGVEAYLAAGGADALAHDLGLHASDVAEAFDEKNATSPVHRLQAEHLAVGLKLSTLHANGALLDGDTVSALMGVCESVAGLKDGKFGRGQRSIVMPATLQRAGTMSFALGEHELAEDLLDAAARAGAAALDDPATVLDTLLPPAQAAELVASALAGKAHIAMERADWDAAEELLSQALKLAEGISGAKHPRIAPLLTLLATVFARTARVTVAEGIFRTAAKVAGLEPFAPGPQPPLPRCVHPAAAAALAWRHAQLLSALPKRETETDAWAQTGQALFGAVPNGFGDEIEEAFGGLEGLRAGGGGLGAGYVVDVTLRRALVCRAASASA</sequence>
<organism evidence="1 2">
    <name type="scientific">Elliptochloris bilobata</name>
    <dbReference type="NCBI Taxonomy" id="381761"/>
    <lineage>
        <taxon>Eukaryota</taxon>
        <taxon>Viridiplantae</taxon>
        <taxon>Chlorophyta</taxon>
        <taxon>core chlorophytes</taxon>
        <taxon>Trebouxiophyceae</taxon>
        <taxon>Trebouxiophyceae incertae sedis</taxon>
        <taxon>Elliptochloris clade</taxon>
        <taxon>Elliptochloris</taxon>
    </lineage>
</organism>
<comment type="caution">
    <text evidence="1">The sequence shown here is derived from an EMBL/GenBank/DDBJ whole genome shotgun (WGS) entry which is preliminary data.</text>
</comment>